<reference evidence="2" key="2">
    <citation type="submission" date="2021-04" db="EMBL/GenBank/DDBJ databases">
        <title>Genome-wide patterns of bracovirus chromosomal integration into multiple host tissues during parasitism.</title>
        <authorList>
            <person name="Chebbi M.A.C."/>
        </authorList>
    </citation>
    <scope>NUCLEOTIDE SEQUENCE</scope>
    <source>
        <tissue evidence="2">Whole body</tissue>
    </source>
</reference>
<organism evidence="2 3">
    <name type="scientific">Cotesia typhae</name>
    <dbReference type="NCBI Taxonomy" id="2053667"/>
    <lineage>
        <taxon>Eukaryota</taxon>
        <taxon>Metazoa</taxon>
        <taxon>Ecdysozoa</taxon>
        <taxon>Arthropoda</taxon>
        <taxon>Hexapoda</taxon>
        <taxon>Insecta</taxon>
        <taxon>Pterygota</taxon>
        <taxon>Neoptera</taxon>
        <taxon>Endopterygota</taxon>
        <taxon>Hymenoptera</taxon>
        <taxon>Apocrita</taxon>
        <taxon>Ichneumonoidea</taxon>
        <taxon>Braconidae</taxon>
        <taxon>Microgastrinae</taxon>
        <taxon>Cotesia</taxon>
    </lineage>
</organism>
<keyword evidence="3" id="KW-1185">Reference proteome</keyword>
<feature type="compositionally biased region" description="Low complexity" evidence="1">
    <location>
        <begin position="29"/>
        <end position="50"/>
    </location>
</feature>
<name>A0A8J5R8D2_9HYME</name>
<sequence>MKDLKKRGSHHTCDMQALQSLPVPITITNTTTTTTNTTSTTTTSAMTSSTLRQPPLRVSETA</sequence>
<dbReference type="EMBL" id="JAAOIC020000020">
    <property type="protein sequence ID" value="KAG8040559.1"/>
    <property type="molecule type" value="Genomic_DNA"/>
</dbReference>
<dbReference type="Proteomes" id="UP000729913">
    <property type="component" value="Unassembled WGS sequence"/>
</dbReference>
<evidence type="ECO:0000313" key="2">
    <source>
        <dbReference type="EMBL" id="KAG8040559.1"/>
    </source>
</evidence>
<evidence type="ECO:0000256" key="1">
    <source>
        <dbReference type="SAM" id="MobiDB-lite"/>
    </source>
</evidence>
<reference evidence="2" key="1">
    <citation type="submission" date="2020-03" db="EMBL/GenBank/DDBJ databases">
        <authorList>
            <person name="Chebbi M.A."/>
            <person name="Drezen J.M."/>
        </authorList>
    </citation>
    <scope>NUCLEOTIDE SEQUENCE</scope>
    <source>
        <tissue evidence="2">Whole body</tissue>
    </source>
</reference>
<dbReference type="AlphaFoldDB" id="A0A8J5R8D2"/>
<evidence type="ECO:0000313" key="3">
    <source>
        <dbReference type="Proteomes" id="UP000729913"/>
    </source>
</evidence>
<proteinExistence type="predicted"/>
<feature type="region of interest" description="Disordered" evidence="1">
    <location>
        <begin position="29"/>
        <end position="62"/>
    </location>
</feature>
<accession>A0A8J5R8D2</accession>
<gene>
    <name evidence="2" type="ORF">G9C98_002555</name>
</gene>
<comment type="caution">
    <text evidence="2">The sequence shown here is derived from an EMBL/GenBank/DDBJ whole genome shotgun (WGS) entry which is preliminary data.</text>
</comment>
<protein>
    <submittedName>
        <fullName evidence="2">Uncharacterized protein</fullName>
    </submittedName>
</protein>